<sequence length="260" mass="29401">MRIASAAGIVNSIGLLIRPYRFREPCSISSKRLYAFACVCIYYTYVRARARTPKRRTGLRSRCPLARRPRRLRTDARRVVRTDSKTFLIGLRKHEINSVVNRRGCARETNTPNNITDSRRYFSCARDMLSDNVTFPTSRRAYVRARALSRKEETPEGDARGRASHDGRLTAIRFRGTDGAGGGVGFKTSFPTGFSGDKTPNVIRDVRGTRVLKIPAKSVIKVAVRKTLCDGKYVRKISNFREAVTSTALSTLTYRLRHHI</sequence>
<dbReference type="Proteomes" id="UP000325440">
    <property type="component" value="Unassembled WGS sequence"/>
</dbReference>
<dbReference type="AlphaFoldDB" id="A0A5E4N529"/>
<evidence type="ECO:0000313" key="2">
    <source>
        <dbReference type="EMBL" id="VVC37460.1"/>
    </source>
</evidence>
<gene>
    <name evidence="2" type="ORF">CINCED_3A025120</name>
</gene>
<feature type="compositionally biased region" description="Basic and acidic residues" evidence="1">
    <location>
        <begin position="149"/>
        <end position="166"/>
    </location>
</feature>
<reference evidence="2 3" key="1">
    <citation type="submission" date="2019-08" db="EMBL/GenBank/DDBJ databases">
        <authorList>
            <person name="Alioto T."/>
            <person name="Alioto T."/>
            <person name="Gomez Garrido J."/>
        </authorList>
    </citation>
    <scope>NUCLEOTIDE SEQUENCE [LARGE SCALE GENOMIC DNA]</scope>
</reference>
<accession>A0A5E4N529</accession>
<keyword evidence="3" id="KW-1185">Reference proteome</keyword>
<name>A0A5E4N529_9HEMI</name>
<organism evidence="2 3">
    <name type="scientific">Cinara cedri</name>
    <dbReference type="NCBI Taxonomy" id="506608"/>
    <lineage>
        <taxon>Eukaryota</taxon>
        <taxon>Metazoa</taxon>
        <taxon>Ecdysozoa</taxon>
        <taxon>Arthropoda</taxon>
        <taxon>Hexapoda</taxon>
        <taxon>Insecta</taxon>
        <taxon>Pterygota</taxon>
        <taxon>Neoptera</taxon>
        <taxon>Paraneoptera</taxon>
        <taxon>Hemiptera</taxon>
        <taxon>Sternorrhyncha</taxon>
        <taxon>Aphidomorpha</taxon>
        <taxon>Aphidoidea</taxon>
        <taxon>Aphididae</taxon>
        <taxon>Lachninae</taxon>
        <taxon>Cinara</taxon>
    </lineage>
</organism>
<evidence type="ECO:0000313" key="3">
    <source>
        <dbReference type="Proteomes" id="UP000325440"/>
    </source>
</evidence>
<protein>
    <submittedName>
        <fullName evidence="2">Uncharacterized protein</fullName>
    </submittedName>
</protein>
<proteinExistence type="predicted"/>
<evidence type="ECO:0000256" key="1">
    <source>
        <dbReference type="SAM" id="MobiDB-lite"/>
    </source>
</evidence>
<feature type="region of interest" description="Disordered" evidence="1">
    <location>
        <begin position="146"/>
        <end position="166"/>
    </location>
</feature>
<dbReference type="EMBL" id="CABPRJ010001447">
    <property type="protein sequence ID" value="VVC37460.1"/>
    <property type="molecule type" value="Genomic_DNA"/>
</dbReference>